<evidence type="ECO:0000313" key="2">
    <source>
        <dbReference type="EMBL" id="GGZ35760.1"/>
    </source>
</evidence>
<feature type="domain" description="Carrier" evidence="1">
    <location>
        <begin position="13"/>
        <end position="91"/>
    </location>
</feature>
<dbReference type="InterPro" id="IPR036736">
    <property type="entry name" value="ACP-like_sf"/>
</dbReference>
<dbReference type="InterPro" id="IPR009081">
    <property type="entry name" value="PP-bd_ACP"/>
</dbReference>
<dbReference type="PROSITE" id="PS50075">
    <property type="entry name" value="CARRIER"/>
    <property type="match status" value="1"/>
</dbReference>
<evidence type="ECO:0000313" key="3">
    <source>
        <dbReference type="Proteomes" id="UP000630936"/>
    </source>
</evidence>
<comment type="caution">
    <text evidence="2">The sequence shown here is derived from an EMBL/GenBank/DDBJ whole genome shotgun (WGS) entry which is preliminary data.</text>
</comment>
<reference evidence="2" key="2">
    <citation type="submission" date="2020-09" db="EMBL/GenBank/DDBJ databases">
        <authorList>
            <person name="Sun Q."/>
            <person name="Ohkuma M."/>
        </authorList>
    </citation>
    <scope>NUCLEOTIDE SEQUENCE</scope>
    <source>
        <strain evidence="2">JCM 4988</strain>
    </source>
</reference>
<keyword evidence="3" id="KW-1185">Reference proteome</keyword>
<dbReference type="Proteomes" id="UP000630936">
    <property type="component" value="Unassembled WGS sequence"/>
</dbReference>
<proteinExistence type="predicted"/>
<evidence type="ECO:0000259" key="1">
    <source>
        <dbReference type="PROSITE" id="PS50075"/>
    </source>
</evidence>
<protein>
    <submittedName>
        <fullName evidence="2">Acyl carrier protein</fullName>
    </submittedName>
</protein>
<dbReference type="EMBL" id="BMWG01000008">
    <property type="protein sequence ID" value="GGZ35760.1"/>
    <property type="molecule type" value="Genomic_DNA"/>
</dbReference>
<dbReference type="Pfam" id="PF00550">
    <property type="entry name" value="PP-binding"/>
    <property type="match status" value="1"/>
</dbReference>
<dbReference type="AlphaFoldDB" id="A0A918Q8R1"/>
<name>A0A918Q8R1_9ACTN</name>
<dbReference type="SUPFAM" id="SSF47336">
    <property type="entry name" value="ACP-like"/>
    <property type="match status" value="1"/>
</dbReference>
<organism evidence="2 3">
    <name type="scientific">Streptomyces inusitatus</name>
    <dbReference type="NCBI Taxonomy" id="68221"/>
    <lineage>
        <taxon>Bacteria</taxon>
        <taxon>Bacillati</taxon>
        <taxon>Actinomycetota</taxon>
        <taxon>Actinomycetes</taxon>
        <taxon>Kitasatosporales</taxon>
        <taxon>Streptomycetaceae</taxon>
        <taxon>Streptomyces</taxon>
    </lineage>
</organism>
<accession>A0A918Q8R1</accession>
<dbReference type="Gene3D" id="1.10.1200.10">
    <property type="entry name" value="ACP-like"/>
    <property type="match status" value="1"/>
</dbReference>
<gene>
    <name evidence="2" type="primary">acpP</name>
    <name evidence="2" type="ORF">GCM10010387_32410</name>
</gene>
<reference evidence="2" key="1">
    <citation type="journal article" date="2014" name="Int. J. Syst. Evol. Microbiol.">
        <title>Complete genome sequence of Corynebacterium casei LMG S-19264T (=DSM 44701T), isolated from a smear-ripened cheese.</title>
        <authorList>
            <consortium name="US DOE Joint Genome Institute (JGI-PGF)"/>
            <person name="Walter F."/>
            <person name="Albersmeier A."/>
            <person name="Kalinowski J."/>
            <person name="Ruckert C."/>
        </authorList>
    </citation>
    <scope>NUCLEOTIDE SEQUENCE</scope>
    <source>
        <strain evidence="2">JCM 4988</strain>
    </source>
</reference>
<sequence>MNSDKEAGNDMSSTITERRETIKEIVCDILEIEPSDVTATSLFKEDHDADSLRAIEILASLEKTYNVVINQSELGRMVNLDGVYEVVAEAADWK</sequence>